<dbReference type="EMBL" id="UHIC01000001">
    <property type="protein sequence ID" value="SUO93641.1"/>
    <property type="molecule type" value="Genomic_DNA"/>
</dbReference>
<proteinExistence type="predicted"/>
<feature type="transmembrane region" description="Helical" evidence="1">
    <location>
        <begin position="16"/>
        <end position="37"/>
    </location>
</feature>
<accession>A0A380MPJ9</accession>
<dbReference type="Proteomes" id="UP000254601">
    <property type="component" value="Unassembled WGS sequence"/>
</dbReference>
<evidence type="ECO:0000256" key="1">
    <source>
        <dbReference type="SAM" id="Phobius"/>
    </source>
</evidence>
<protein>
    <recommendedName>
        <fullName evidence="4">Pilus assembly protein</fullName>
    </recommendedName>
</protein>
<evidence type="ECO:0000313" key="3">
    <source>
        <dbReference type="Proteomes" id="UP000254601"/>
    </source>
</evidence>
<keyword evidence="1" id="KW-1133">Transmembrane helix</keyword>
<gene>
    <name evidence="2" type="ORF">NCTC13337_00332</name>
</gene>
<evidence type="ECO:0008006" key="4">
    <source>
        <dbReference type="Google" id="ProtNLM"/>
    </source>
</evidence>
<evidence type="ECO:0000313" key="2">
    <source>
        <dbReference type="EMBL" id="SUO93641.1"/>
    </source>
</evidence>
<sequence>MSIFNSFSARLKMASIHLSLSACLFAFTIFLLIHWYFPSIHFWINGGWQGTRIMFFIDIVLGPLLTFLVFNPSKPKKEKISDLSLIALVQLSALIYGFHTIWQQKPMLLLLYPGSIAETVTQKAYAENIPNADLSAFPKVTAIPMATYDNQRKSDNYGLVAPDMMIDEVIRSQETVQKMLNQSQKEVLARLKNRYPQIPLYIVRVVGSYKTDWIAVDAAFQVYGSLGETSTTLDFL</sequence>
<reference evidence="2 3" key="1">
    <citation type="submission" date="2018-06" db="EMBL/GenBank/DDBJ databases">
        <authorList>
            <consortium name="Pathogen Informatics"/>
            <person name="Doyle S."/>
        </authorList>
    </citation>
    <scope>NUCLEOTIDE SEQUENCE [LARGE SCALE GENOMIC DNA]</scope>
    <source>
        <strain evidence="2 3">NCTC13337</strain>
    </source>
</reference>
<keyword evidence="3" id="KW-1185">Reference proteome</keyword>
<dbReference type="OrthoDB" id="7057338at2"/>
<keyword evidence="1" id="KW-0472">Membrane</keyword>
<feature type="transmembrane region" description="Helical" evidence="1">
    <location>
        <begin position="83"/>
        <end position="102"/>
    </location>
</feature>
<dbReference type="AlphaFoldDB" id="A0A380MPJ9"/>
<name>A0A380MPJ9_9GAMM</name>
<organism evidence="2 3">
    <name type="scientific">Suttonella ornithocola</name>
    <dbReference type="NCBI Taxonomy" id="279832"/>
    <lineage>
        <taxon>Bacteria</taxon>
        <taxon>Pseudomonadati</taxon>
        <taxon>Pseudomonadota</taxon>
        <taxon>Gammaproteobacteria</taxon>
        <taxon>Cardiobacteriales</taxon>
        <taxon>Cardiobacteriaceae</taxon>
        <taxon>Suttonella</taxon>
    </lineage>
</organism>
<dbReference type="RefSeq" id="WP_072576679.1">
    <property type="nucleotide sequence ID" value="NZ_LWHB01000090.1"/>
</dbReference>
<keyword evidence="1" id="KW-0812">Transmembrane</keyword>
<feature type="transmembrane region" description="Helical" evidence="1">
    <location>
        <begin position="53"/>
        <end position="71"/>
    </location>
</feature>